<dbReference type="SUPFAM" id="SSF52172">
    <property type="entry name" value="CheY-like"/>
    <property type="match status" value="1"/>
</dbReference>
<feature type="domain" description="HTH LytTR-type" evidence="3">
    <location>
        <begin position="143"/>
        <end position="250"/>
    </location>
</feature>
<dbReference type="InterPro" id="IPR007492">
    <property type="entry name" value="LytTR_DNA-bd_dom"/>
</dbReference>
<feature type="domain" description="Response regulatory" evidence="2">
    <location>
        <begin position="2"/>
        <end position="115"/>
    </location>
</feature>
<evidence type="ECO:0000313" key="4">
    <source>
        <dbReference type="EMBL" id="REG87095.1"/>
    </source>
</evidence>
<dbReference type="SMART" id="SM00850">
    <property type="entry name" value="LytTR"/>
    <property type="match status" value="1"/>
</dbReference>
<name>A0A3E0DW97_9BACT</name>
<keyword evidence="1" id="KW-0597">Phosphoprotein</keyword>
<evidence type="ECO:0000256" key="1">
    <source>
        <dbReference type="PROSITE-ProRule" id="PRU00169"/>
    </source>
</evidence>
<accession>A0A3E0DW97</accession>
<dbReference type="OrthoDB" id="1646880at2"/>
<dbReference type="Gene3D" id="2.40.50.1020">
    <property type="entry name" value="LytTr DNA-binding domain"/>
    <property type="match status" value="1"/>
</dbReference>
<protein>
    <submittedName>
        <fullName evidence="4">LytTR family two component transcriptional regulator</fullName>
    </submittedName>
</protein>
<sequence length="250" mass="28845">MRILIIEDEKPAANLLLKLIKKHFGDAEIFGNFDSITTTIQWLQENSVPDLIFCDIQLADGISFEIFEKVKLSTPIIFTTAFDQYAIKAFQVNAIDYLLKPIDPLEMDRAVDKFKANQIRSTIELDVLKELLSPKKVNFKSRFLVRYGEKIQSLPIEDISFFSSEERVTFLQTHEGKKYVLESTLEQTEAQVNPVNFFRLNRKYLCSLASIDGIFSYSNSRLKVSLKNSTDHDILISREKVSGFKDWLDQ</sequence>
<evidence type="ECO:0000259" key="3">
    <source>
        <dbReference type="PROSITE" id="PS50930"/>
    </source>
</evidence>
<dbReference type="PROSITE" id="PS50110">
    <property type="entry name" value="RESPONSE_REGULATORY"/>
    <property type="match status" value="1"/>
</dbReference>
<dbReference type="AlphaFoldDB" id="A0A3E0DW97"/>
<dbReference type="Pfam" id="PF00072">
    <property type="entry name" value="Response_reg"/>
    <property type="match status" value="1"/>
</dbReference>
<dbReference type="GO" id="GO:0000156">
    <property type="term" value="F:phosphorelay response regulator activity"/>
    <property type="evidence" value="ECO:0007669"/>
    <property type="project" value="InterPro"/>
</dbReference>
<dbReference type="PANTHER" id="PTHR37299">
    <property type="entry name" value="TRANSCRIPTIONAL REGULATOR-RELATED"/>
    <property type="match status" value="1"/>
</dbReference>
<feature type="modified residue" description="4-aspartylphosphate" evidence="1">
    <location>
        <position position="55"/>
    </location>
</feature>
<dbReference type="Gene3D" id="3.40.50.2300">
    <property type="match status" value="1"/>
</dbReference>
<dbReference type="EMBL" id="QUNF01000011">
    <property type="protein sequence ID" value="REG87095.1"/>
    <property type="molecule type" value="Genomic_DNA"/>
</dbReference>
<evidence type="ECO:0000313" key="5">
    <source>
        <dbReference type="Proteomes" id="UP000256405"/>
    </source>
</evidence>
<dbReference type="InterPro" id="IPR001789">
    <property type="entry name" value="Sig_transdc_resp-reg_receiver"/>
</dbReference>
<proteinExistence type="predicted"/>
<dbReference type="PANTHER" id="PTHR37299:SF1">
    <property type="entry name" value="STAGE 0 SPORULATION PROTEIN A HOMOLOG"/>
    <property type="match status" value="1"/>
</dbReference>
<dbReference type="GO" id="GO:0003677">
    <property type="term" value="F:DNA binding"/>
    <property type="evidence" value="ECO:0007669"/>
    <property type="project" value="InterPro"/>
</dbReference>
<dbReference type="InterPro" id="IPR011006">
    <property type="entry name" value="CheY-like_superfamily"/>
</dbReference>
<dbReference type="RefSeq" id="WP_086540198.1">
    <property type="nucleotide sequence ID" value="NZ_MSSW01000008.1"/>
</dbReference>
<dbReference type="PROSITE" id="PS50930">
    <property type="entry name" value="HTH_LYTTR"/>
    <property type="match status" value="1"/>
</dbReference>
<organism evidence="4 5">
    <name type="scientific">Algoriphagus antarcticus</name>
    <dbReference type="NCBI Taxonomy" id="238540"/>
    <lineage>
        <taxon>Bacteria</taxon>
        <taxon>Pseudomonadati</taxon>
        <taxon>Bacteroidota</taxon>
        <taxon>Cytophagia</taxon>
        <taxon>Cytophagales</taxon>
        <taxon>Cyclobacteriaceae</taxon>
        <taxon>Algoriphagus</taxon>
    </lineage>
</organism>
<comment type="caution">
    <text evidence="4">The sequence shown here is derived from an EMBL/GenBank/DDBJ whole genome shotgun (WGS) entry which is preliminary data.</text>
</comment>
<keyword evidence="5" id="KW-1185">Reference proteome</keyword>
<dbReference type="Proteomes" id="UP000256405">
    <property type="component" value="Unassembled WGS sequence"/>
</dbReference>
<dbReference type="InterPro" id="IPR046947">
    <property type="entry name" value="LytR-like"/>
</dbReference>
<evidence type="ECO:0000259" key="2">
    <source>
        <dbReference type="PROSITE" id="PS50110"/>
    </source>
</evidence>
<reference evidence="4 5" key="1">
    <citation type="submission" date="2018-08" db="EMBL/GenBank/DDBJ databases">
        <title>Genomic Encyclopedia of Archaeal and Bacterial Type Strains, Phase II (KMG-II): from individual species to whole genera.</title>
        <authorList>
            <person name="Goeker M."/>
        </authorList>
    </citation>
    <scope>NUCLEOTIDE SEQUENCE [LARGE SCALE GENOMIC DNA]</scope>
    <source>
        <strain evidence="4 5">DSM 15986</strain>
    </source>
</reference>
<dbReference type="Pfam" id="PF04397">
    <property type="entry name" value="LytTR"/>
    <property type="match status" value="1"/>
</dbReference>
<dbReference type="SMART" id="SM00448">
    <property type="entry name" value="REC"/>
    <property type="match status" value="1"/>
</dbReference>
<gene>
    <name evidence="4" type="ORF">C8N25_11174</name>
</gene>